<sequence length="1295" mass="139629">MNTKEIAHYLATNPDTLVRAVRDGIVQADLKINGIPLISEAVASDNLELLSALIDRGADVNAYASLPAAERGMAPIHFAKSPTVVAALAKAGAHIDAPYKDVPHAWGMPGETALHSSLLGQSAEHLQLSEALLKAGANPGLPYSSQEFKYGRNSIQSMSERVIRKGTTIATRLESQRNTFGQGAMHQPEITHPGPSATSAADNASPSAARSVEGRVMAFGFDDEQATDIFYVEIETADGRQKYLANGPLVPSFEDNKVDIGEVIEVQLDVNGHIGSVQVNRIETNEREPARTEPPYVHSSGDDNTARRQDGATSDDAIPTTIAALPSSQAVSVSQDPTIAPPDPAGAAEVRRLCRIETQAADVARFIEMNIGHEAWRVESEVRRSPSTLKALLGSKGRMAALAPYIADKTKHLDPLHVLEISATIASTLRRADYKDIAVAVANARGNKLARPPRPQTGPELQPLTSVNAATVSVSTAPHEHTPLEIENETTSATRPILLTRNGIVPARDGDYNDFDDALAKKKVLDEMSYKVRADGTVLYQVAGADAFVDHGDQLLMVNGADKQERAILGALLLAKEKYGGAFELTGDAAFKNTALDIIVKYRLDVRLRNPEQDAMMRDMLAATGSTNFPAATPQHPAEPIDFPQNESPVSTPAPAPSPQAAEITAQMPAPQASTPPIAEEVLDGTLVSLGRAPYQHIPDNQTSYFMEIQSSTGGRSVAWGSELDPATIGLDLRNGDHIHLSRPPHGENRRWKVDGMLEQRFERSNAATAACLDDTELRVSNAQNIQTAPASQPSKKKAGTEHAVTVKEKERKKTEGFKGKVVNYGRAPYQFDEDNLENYFATLQQGDGHELTIWGKELERAIGAAAVDIGDVIALKHAGKTAVTVKQHERDLAGQLVEVGEINTHRNAWDIKILNKATSLDRYADTPPGGARLSAVSAEQAVQVAPDEHPINRLEGTLLRHGNAPYKNTLGGKPNYFVELRNSDGKQHTAWGTDLARAIRASGAAEGEHVILQNLGRRAVQVDKPDLGRNGNIRGIVKGVSYRNQWEVEVKDRAHKPSNSVASTEREQTGSIVIRPAAWWERQISYIQRYVGDSPDLLKQVDRLGPLSAPELVSYVDEEGHTRNANYKDGLKDLWGPARGLVPGMMTPVVTGGSLGGHPLTPSLSLTRGGEEYLQGLAQVGPTIKHVVVLLQTKPHDPSPGVLPVLAATSTEAGTTWSPVGYGLALPANESGKDGEHGMLRFELGRQIIDAKVTLAPNDGLRRQLGLTSTMVPLPEQVSNMRQQTWTANVQAAR</sequence>
<dbReference type="EMBL" id="JACEZU010000019">
    <property type="protein sequence ID" value="MBA5690535.1"/>
    <property type="molecule type" value="Genomic_DNA"/>
</dbReference>
<dbReference type="InterPro" id="IPR002110">
    <property type="entry name" value="Ankyrin_rpt"/>
</dbReference>
<feature type="region of interest" description="Disordered" evidence="2">
    <location>
        <begin position="630"/>
        <end position="673"/>
    </location>
</feature>
<feature type="region of interest" description="Disordered" evidence="2">
    <location>
        <begin position="184"/>
        <end position="209"/>
    </location>
</feature>
<evidence type="ECO:0000259" key="3">
    <source>
        <dbReference type="Pfam" id="PF18821"/>
    </source>
</evidence>
<feature type="domain" description="Large polyvalent protein-associated" evidence="3">
    <location>
        <begin position="528"/>
        <end position="619"/>
    </location>
</feature>
<comment type="caution">
    <text evidence="4">The sequence shown here is derived from an EMBL/GenBank/DDBJ whole genome shotgun (WGS) entry which is preliminary data.</text>
</comment>
<evidence type="ECO:0000256" key="2">
    <source>
        <dbReference type="SAM" id="MobiDB-lite"/>
    </source>
</evidence>
<dbReference type="PROSITE" id="PS50088">
    <property type="entry name" value="ANK_REPEAT"/>
    <property type="match status" value="1"/>
</dbReference>
<dbReference type="Gene3D" id="1.25.40.20">
    <property type="entry name" value="Ankyrin repeat-containing domain"/>
    <property type="match status" value="1"/>
</dbReference>
<reference evidence="4 5" key="1">
    <citation type="submission" date="2020-07" db="EMBL/GenBank/DDBJ databases">
        <title>Novel species isolated from subtropical streams in China.</title>
        <authorList>
            <person name="Lu H."/>
        </authorList>
    </citation>
    <scope>NUCLEOTIDE SEQUENCE [LARGE SCALE GENOMIC DNA]</scope>
    <source>
        <strain evidence="4 5">LX47W</strain>
    </source>
</reference>
<gene>
    <name evidence="4" type="ORF">H3H39_26205</name>
</gene>
<feature type="repeat" description="ANK" evidence="1">
    <location>
        <begin position="33"/>
        <end position="65"/>
    </location>
</feature>
<dbReference type="SMART" id="SM00248">
    <property type="entry name" value="ANK"/>
    <property type="match status" value="2"/>
</dbReference>
<dbReference type="SUPFAM" id="SSF48403">
    <property type="entry name" value="Ankyrin repeat"/>
    <property type="match status" value="1"/>
</dbReference>
<dbReference type="InterPro" id="IPR036770">
    <property type="entry name" value="Ankyrin_rpt-contain_sf"/>
</dbReference>
<dbReference type="InterPro" id="IPR040677">
    <property type="entry name" value="LPD7"/>
</dbReference>
<keyword evidence="5" id="KW-1185">Reference proteome</keyword>
<name>A0A7W2FF42_9BURK</name>
<evidence type="ECO:0000313" key="4">
    <source>
        <dbReference type="EMBL" id="MBA5690535.1"/>
    </source>
</evidence>
<dbReference type="Pfam" id="PF18821">
    <property type="entry name" value="LPD7"/>
    <property type="match status" value="1"/>
</dbReference>
<evidence type="ECO:0000313" key="5">
    <source>
        <dbReference type="Proteomes" id="UP000573499"/>
    </source>
</evidence>
<protein>
    <recommendedName>
        <fullName evidence="3">Large polyvalent protein-associated domain-containing protein</fullName>
    </recommendedName>
</protein>
<dbReference type="Proteomes" id="UP000573499">
    <property type="component" value="Unassembled WGS sequence"/>
</dbReference>
<feature type="compositionally biased region" description="Polar residues" evidence="2">
    <location>
        <begin position="196"/>
        <end position="208"/>
    </location>
</feature>
<feature type="region of interest" description="Disordered" evidence="2">
    <location>
        <begin position="283"/>
        <end position="314"/>
    </location>
</feature>
<evidence type="ECO:0000256" key="1">
    <source>
        <dbReference type="PROSITE-ProRule" id="PRU00023"/>
    </source>
</evidence>
<accession>A0A7W2FF42</accession>
<proteinExistence type="predicted"/>
<keyword evidence="1" id="KW-0040">ANK repeat</keyword>
<dbReference type="RefSeq" id="WP_182157343.1">
    <property type="nucleotide sequence ID" value="NZ_JACEZU010000019.1"/>
</dbReference>
<organism evidence="4 5">
    <name type="scientific">Rugamonas apoptosis</name>
    <dbReference type="NCBI Taxonomy" id="2758570"/>
    <lineage>
        <taxon>Bacteria</taxon>
        <taxon>Pseudomonadati</taxon>
        <taxon>Pseudomonadota</taxon>
        <taxon>Betaproteobacteria</taxon>
        <taxon>Burkholderiales</taxon>
        <taxon>Oxalobacteraceae</taxon>
        <taxon>Telluria group</taxon>
        <taxon>Rugamonas</taxon>
    </lineage>
</organism>
<feature type="compositionally biased region" description="Basic and acidic residues" evidence="2">
    <location>
        <begin position="300"/>
        <end position="310"/>
    </location>
</feature>